<dbReference type="Proteomes" id="UP000284868">
    <property type="component" value="Unassembled WGS sequence"/>
</dbReference>
<keyword evidence="3" id="KW-1185">Reference proteome</keyword>
<evidence type="ECO:0000256" key="1">
    <source>
        <dbReference type="SAM" id="SignalP"/>
    </source>
</evidence>
<dbReference type="RefSeq" id="WP_004799304.1">
    <property type="nucleotide sequence ID" value="NZ_CABKNA010000004.1"/>
</dbReference>
<feature type="signal peptide" evidence="1">
    <location>
        <begin position="1"/>
        <end position="24"/>
    </location>
</feature>
<feature type="chain" id="PRO_5039296710" description="Lipoprotein" evidence="1">
    <location>
        <begin position="25"/>
        <end position="185"/>
    </location>
</feature>
<gene>
    <name evidence="2" type="ORF">DWZ83_04625</name>
</gene>
<evidence type="ECO:0008006" key="4">
    <source>
        <dbReference type="Google" id="ProtNLM"/>
    </source>
</evidence>
<dbReference type="PROSITE" id="PS51257">
    <property type="entry name" value="PROKAR_LIPOPROTEIN"/>
    <property type="match status" value="1"/>
</dbReference>
<evidence type="ECO:0000313" key="3">
    <source>
        <dbReference type="Proteomes" id="UP000284868"/>
    </source>
</evidence>
<comment type="caution">
    <text evidence="2">The sequence shown here is derived from an EMBL/GenBank/DDBJ whole genome shotgun (WGS) entry which is preliminary data.</text>
</comment>
<accession>A0A415PHR4</accession>
<sequence length="185" mass="20965">MRKFGVLCLVAAVLLMGCSYPRTGDEESMKTYESYIDAVISNQGIESTMIPFDYDFHVYKMEDDTYEYEIAIFDPSVAMYNITAIAVNPELDSNTNVHPCLGILGADAQESFHMVPYQSNPQKGFYRGFVLEGISTESQFTLQVMVCWKDSALLKEQRVFFNVHFALEADDTAVGEKETRVRSEE</sequence>
<evidence type="ECO:0000313" key="2">
    <source>
        <dbReference type="EMBL" id="RHM12294.1"/>
    </source>
</evidence>
<proteinExistence type="predicted"/>
<keyword evidence="1" id="KW-0732">Signal</keyword>
<dbReference type="OrthoDB" id="1647996at2"/>
<reference evidence="2 3" key="1">
    <citation type="submission" date="2018-08" db="EMBL/GenBank/DDBJ databases">
        <title>A genome reference for cultivated species of the human gut microbiota.</title>
        <authorList>
            <person name="Zou Y."/>
            <person name="Xue W."/>
            <person name="Luo G."/>
        </authorList>
    </citation>
    <scope>NUCLEOTIDE SEQUENCE [LARGE SCALE GENOMIC DNA]</scope>
    <source>
        <strain evidence="2 3">AF35-6BH</strain>
    </source>
</reference>
<dbReference type="EMBL" id="QRPK01000016">
    <property type="protein sequence ID" value="RHM12294.1"/>
    <property type="molecule type" value="Genomic_DNA"/>
</dbReference>
<dbReference type="AlphaFoldDB" id="A0A415PHR4"/>
<dbReference type="GeneID" id="92793332"/>
<protein>
    <recommendedName>
        <fullName evidence="4">Lipoprotein</fullName>
    </recommendedName>
</protein>
<organism evidence="2 3">
    <name type="scientific">Amedibacillus dolichus</name>
    <dbReference type="NCBI Taxonomy" id="31971"/>
    <lineage>
        <taxon>Bacteria</taxon>
        <taxon>Bacillati</taxon>
        <taxon>Bacillota</taxon>
        <taxon>Erysipelotrichia</taxon>
        <taxon>Erysipelotrichales</taxon>
        <taxon>Erysipelotrichaceae</taxon>
        <taxon>Amedibacillus</taxon>
    </lineage>
</organism>
<name>A0A415PHR4_9FIRM</name>